<dbReference type="GO" id="GO:0016020">
    <property type="term" value="C:membrane"/>
    <property type="evidence" value="ECO:0007669"/>
    <property type="project" value="TreeGrafter"/>
</dbReference>
<dbReference type="InterPro" id="IPR025705">
    <property type="entry name" value="Beta_hexosaminidase_sua/sub"/>
</dbReference>
<dbReference type="GO" id="GO:0005975">
    <property type="term" value="P:carbohydrate metabolic process"/>
    <property type="evidence" value="ECO:0007669"/>
    <property type="project" value="InterPro"/>
</dbReference>
<accession>J9CT83</accession>
<sequence>MRFHCKNSAFIALLSLLTFLPLEVTGQSADFHVIPLPKTITPTSGGNFRIDEKTLISYSKEDKTTRQNAEYLAQYIEKLTGLKLTVTNLPVQKHCIRLTTAYHHSHPEAYRIRSNSEIIWLDGASPAGLFYAVQTFRKALPIGITQSMTIPSVEIKDYPRFSYRGAHLDVARHFISTDSIYRFIDMLALHHINRFHWHLTDDQGWRIEIKKYPRLTSIGSKRPQTVIGGNTDRYDGIPHEGFYTQKEIKAIIKYAADRFITIIPEIDLPGHMQAALAAYPDLGCTGGPYEVWQRWGVSDHVLCAGKEETFEFIGNVLDEIVKIFPSEYIHIGGDECPKTQWKQCSKCQQRIRQEHLEADGKHSAEERLQSYVIRRAEKHLNSLGRKIIGWDETLEGGLAPNATVMSWRGEAGGIEAAQQKHPVIMTPNTYLYFDYYQGDDPQHQVDGVGGYLPIERVYSYEPMPRNLSPEEQKYIIGVQANCWTEYMKNFRRVEYMELPRMAALSEIQWCAPEQKDYTAFMKRLPHLLDHYRLEDYQYAKVIHNVKLQLTTDTIQRAVMAQLSTFDQAEIHYTTDGSEPTLASPRYTEPLALTQACQLRAAAFRQGEKSNEVSKKIRFNRSTACPIRLLTAPHGSYAFTGAQLLTDGLVGEDTNFHSGSWMGFVGNNLEAVIDLGKAVSISSLKLNTCVEKGAWIFDARAIEIWGSTDGTNFQPLGKKDIPAMKESDPNAIYSHALTFTPETVRYAKVIVKSEPSIPEWHGGKGRPGFVFVDEIEIN</sequence>
<evidence type="ECO:0000256" key="4">
    <source>
        <dbReference type="ARBA" id="ARBA00022801"/>
    </source>
</evidence>
<comment type="caution">
    <text evidence="8">The sequence shown here is derived from an EMBL/GenBank/DDBJ whole genome shotgun (WGS) entry which is preliminary data.</text>
</comment>
<dbReference type="InterPro" id="IPR029018">
    <property type="entry name" value="Hex-like_dom2"/>
</dbReference>
<feature type="domain" description="Glycoside hydrolase family 20 catalytic" evidence="6">
    <location>
        <begin position="161"/>
        <end position="510"/>
    </location>
</feature>
<dbReference type="InterPro" id="IPR026876">
    <property type="entry name" value="Fn3_assoc_repeat"/>
</dbReference>
<comment type="catalytic activity">
    <reaction evidence="1">
        <text>Hydrolysis of terminal non-reducing N-acetyl-D-hexosamine residues in N-acetyl-beta-D-hexosaminides.</text>
        <dbReference type="EC" id="3.2.1.52"/>
    </reaction>
</comment>
<dbReference type="Pfam" id="PF02838">
    <property type="entry name" value="Glyco_hydro_20b"/>
    <property type="match status" value="1"/>
</dbReference>
<evidence type="ECO:0000259" key="6">
    <source>
        <dbReference type="Pfam" id="PF00728"/>
    </source>
</evidence>
<dbReference type="SUPFAM" id="SSF55545">
    <property type="entry name" value="beta-N-acetylhexosaminidase-like domain"/>
    <property type="match status" value="1"/>
</dbReference>
<organism evidence="8">
    <name type="scientific">gut metagenome</name>
    <dbReference type="NCBI Taxonomy" id="749906"/>
    <lineage>
        <taxon>unclassified sequences</taxon>
        <taxon>metagenomes</taxon>
        <taxon>organismal metagenomes</taxon>
    </lineage>
</organism>
<keyword evidence="5" id="KW-0326">Glycosidase</keyword>
<comment type="similarity">
    <text evidence="2">Belongs to the glycosyl hydrolase 20 family.</text>
</comment>
<dbReference type="SUPFAM" id="SSF49785">
    <property type="entry name" value="Galactose-binding domain-like"/>
    <property type="match status" value="1"/>
</dbReference>
<feature type="domain" description="Beta-hexosaminidase bacterial type N-terminal" evidence="7">
    <location>
        <begin position="32"/>
        <end position="158"/>
    </location>
</feature>
<dbReference type="GO" id="GO:0030203">
    <property type="term" value="P:glycosaminoglycan metabolic process"/>
    <property type="evidence" value="ECO:0007669"/>
    <property type="project" value="TreeGrafter"/>
</dbReference>
<dbReference type="InterPro" id="IPR008979">
    <property type="entry name" value="Galactose-bd-like_sf"/>
</dbReference>
<protein>
    <recommendedName>
        <fullName evidence="3">beta-N-acetylhexosaminidase</fullName>
        <ecNumber evidence="3">3.2.1.52</ecNumber>
    </recommendedName>
</protein>
<dbReference type="PANTHER" id="PTHR22600">
    <property type="entry name" value="BETA-HEXOSAMINIDASE"/>
    <property type="match status" value="1"/>
</dbReference>
<dbReference type="Gene3D" id="3.30.379.10">
    <property type="entry name" value="Chitobiase/beta-hexosaminidase domain 2-like"/>
    <property type="match status" value="1"/>
</dbReference>
<dbReference type="PRINTS" id="PR00738">
    <property type="entry name" value="GLHYDRLASE20"/>
</dbReference>
<dbReference type="PANTHER" id="PTHR22600:SF57">
    <property type="entry name" value="BETA-N-ACETYLHEXOSAMINIDASE"/>
    <property type="match status" value="1"/>
</dbReference>
<name>J9CT83_9ZZZZ</name>
<dbReference type="AlphaFoldDB" id="J9CT83"/>
<dbReference type="GO" id="GO:0004563">
    <property type="term" value="F:beta-N-acetylhexosaminidase activity"/>
    <property type="evidence" value="ECO:0007669"/>
    <property type="project" value="UniProtKB-EC"/>
</dbReference>
<dbReference type="InterPro" id="IPR015882">
    <property type="entry name" value="HEX_bac_N"/>
</dbReference>
<dbReference type="Gene3D" id="3.20.20.80">
    <property type="entry name" value="Glycosidases"/>
    <property type="match status" value="1"/>
</dbReference>
<reference evidence="8" key="1">
    <citation type="journal article" date="2012" name="PLoS ONE">
        <title>Gene sets for utilization of primary and secondary nutrition supplies in the distal gut of endangered iberian lynx.</title>
        <authorList>
            <person name="Alcaide M."/>
            <person name="Messina E."/>
            <person name="Richter M."/>
            <person name="Bargiela R."/>
            <person name="Peplies J."/>
            <person name="Huws S.A."/>
            <person name="Newbold C.J."/>
            <person name="Golyshin P.N."/>
            <person name="Simon M.A."/>
            <person name="Lopez G."/>
            <person name="Yakimov M.M."/>
            <person name="Ferrer M."/>
        </authorList>
    </citation>
    <scope>NUCLEOTIDE SEQUENCE</scope>
</reference>
<evidence type="ECO:0000256" key="2">
    <source>
        <dbReference type="ARBA" id="ARBA00006285"/>
    </source>
</evidence>
<gene>
    <name evidence="8" type="ORF">EVA_08469</name>
</gene>
<evidence type="ECO:0000313" key="8">
    <source>
        <dbReference type="EMBL" id="EJX03426.1"/>
    </source>
</evidence>
<dbReference type="InterPro" id="IPR017853">
    <property type="entry name" value="GH"/>
</dbReference>
<dbReference type="SUPFAM" id="SSF51445">
    <property type="entry name" value="(Trans)glycosidases"/>
    <property type="match status" value="1"/>
</dbReference>
<dbReference type="EC" id="3.2.1.52" evidence="3"/>
<proteinExistence type="inferred from homology"/>
<dbReference type="CDD" id="cd06563">
    <property type="entry name" value="GH20_chitobiase-like"/>
    <property type="match status" value="1"/>
</dbReference>
<keyword evidence="4" id="KW-0378">Hydrolase</keyword>
<dbReference type="Gene3D" id="2.60.120.260">
    <property type="entry name" value="Galactose-binding domain-like"/>
    <property type="match status" value="1"/>
</dbReference>
<dbReference type="Pfam" id="PF00728">
    <property type="entry name" value="Glyco_hydro_20"/>
    <property type="match status" value="1"/>
</dbReference>
<evidence type="ECO:0000256" key="5">
    <source>
        <dbReference type="ARBA" id="ARBA00023295"/>
    </source>
</evidence>
<evidence type="ECO:0000256" key="3">
    <source>
        <dbReference type="ARBA" id="ARBA00012663"/>
    </source>
</evidence>
<dbReference type="InterPro" id="IPR015883">
    <property type="entry name" value="Glyco_hydro_20_cat"/>
</dbReference>
<dbReference type="Pfam" id="PF13287">
    <property type="entry name" value="Fn3_assoc"/>
    <property type="match status" value="1"/>
</dbReference>
<dbReference type="EMBL" id="AMCI01002167">
    <property type="protein sequence ID" value="EJX03426.1"/>
    <property type="molecule type" value="Genomic_DNA"/>
</dbReference>
<evidence type="ECO:0000256" key="1">
    <source>
        <dbReference type="ARBA" id="ARBA00001231"/>
    </source>
</evidence>
<evidence type="ECO:0000259" key="7">
    <source>
        <dbReference type="Pfam" id="PF02838"/>
    </source>
</evidence>